<feature type="transmembrane region" description="Helical" evidence="8">
    <location>
        <begin position="126"/>
        <end position="148"/>
    </location>
</feature>
<dbReference type="EMBL" id="DVKT01000022">
    <property type="protein sequence ID" value="HIT38995.1"/>
    <property type="molecule type" value="Genomic_DNA"/>
</dbReference>
<gene>
    <name evidence="9" type="ORF">IAD06_03005</name>
</gene>
<feature type="transmembrane region" description="Helical" evidence="8">
    <location>
        <begin position="317"/>
        <end position="342"/>
    </location>
</feature>
<dbReference type="InterPro" id="IPR028362">
    <property type="entry name" value="AlgI"/>
</dbReference>
<dbReference type="PANTHER" id="PTHR13285:SF18">
    <property type="entry name" value="PROTEIN-CYSTEINE N-PALMITOYLTRANSFERASE RASP"/>
    <property type="match status" value="1"/>
</dbReference>
<comment type="caution">
    <text evidence="9">The sequence shown here is derived from an EMBL/GenBank/DDBJ whole genome shotgun (WGS) entry which is preliminary data.</text>
</comment>
<feature type="transmembrane region" description="Helical" evidence="8">
    <location>
        <begin position="6"/>
        <end position="29"/>
    </location>
</feature>
<evidence type="ECO:0000256" key="8">
    <source>
        <dbReference type="SAM" id="Phobius"/>
    </source>
</evidence>
<dbReference type="GO" id="GO:0005886">
    <property type="term" value="C:plasma membrane"/>
    <property type="evidence" value="ECO:0007669"/>
    <property type="project" value="UniProtKB-SubCell"/>
</dbReference>
<feature type="transmembrane region" description="Helical" evidence="8">
    <location>
        <begin position="36"/>
        <end position="52"/>
    </location>
</feature>
<keyword evidence="6 7" id="KW-0472">Membrane</keyword>
<dbReference type="InterPro" id="IPR004299">
    <property type="entry name" value="MBOAT_fam"/>
</dbReference>
<dbReference type="PANTHER" id="PTHR13285">
    <property type="entry name" value="ACYLTRANSFERASE"/>
    <property type="match status" value="1"/>
</dbReference>
<feature type="transmembrane region" description="Helical" evidence="8">
    <location>
        <begin position="363"/>
        <end position="383"/>
    </location>
</feature>
<accession>A0A9D1KCS0</accession>
<reference evidence="9" key="2">
    <citation type="journal article" date="2021" name="PeerJ">
        <title>Extensive microbial diversity within the chicken gut microbiome revealed by metagenomics and culture.</title>
        <authorList>
            <person name="Gilroy R."/>
            <person name="Ravi A."/>
            <person name="Getino M."/>
            <person name="Pursley I."/>
            <person name="Horton D.L."/>
            <person name="Alikhan N.F."/>
            <person name="Baker D."/>
            <person name="Gharbi K."/>
            <person name="Hall N."/>
            <person name="Watson M."/>
            <person name="Adriaenssens E.M."/>
            <person name="Foster-Nyarko E."/>
            <person name="Jarju S."/>
            <person name="Secka A."/>
            <person name="Antonio M."/>
            <person name="Oren A."/>
            <person name="Chaudhuri R.R."/>
            <person name="La Ragione R."/>
            <person name="Hildebrand F."/>
            <person name="Pallen M.J."/>
        </authorList>
    </citation>
    <scope>NUCLEOTIDE SEQUENCE</scope>
    <source>
        <strain evidence="9">21143</strain>
    </source>
</reference>
<evidence type="ECO:0000256" key="1">
    <source>
        <dbReference type="ARBA" id="ARBA00004651"/>
    </source>
</evidence>
<feature type="transmembrane region" description="Helical" evidence="8">
    <location>
        <begin position="251"/>
        <end position="270"/>
    </location>
</feature>
<feature type="transmembrane region" description="Helical" evidence="8">
    <location>
        <begin position="452"/>
        <end position="473"/>
    </location>
</feature>
<keyword evidence="7" id="KW-0808">Transferase</keyword>
<proteinExistence type="inferred from homology"/>
<evidence type="ECO:0000256" key="6">
    <source>
        <dbReference type="ARBA" id="ARBA00023136"/>
    </source>
</evidence>
<dbReference type="PIRSF" id="PIRSF500217">
    <property type="entry name" value="AlgI"/>
    <property type="match status" value="1"/>
</dbReference>
<comment type="similarity">
    <text evidence="2 7">Belongs to the membrane-bound acyltransferase family.</text>
</comment>
<evidence type="ECO:0000313" key="10">
    <source>
        <dbReference type="Proteomes" id="UP000886722"/>
    </source>
</evidence>
<sequence length="476" mass="54704">MLYNSFQFLWLLPLILVAYYFLPILFVPLKISKTIVANRLLLIVSYALYMQWNPAYALILLGITAETYLFALWIGNAVGQWRRKFLLISCGIALALLPLLVFKYYNFITSSFASLFGWGELPGLNWAIPVGISFFTFQAVGYLFDVYFQRIRPEYNWWDYMLFVSFFPQILSGPISKASSLLPQIKGERTFDPVETVQGLKQILWGLFLKVVMADRVGLYVDSIFDNYIYNSGASCLLASIFYTFQIYGDFAGYSLIAIGVGRLMGFNLINNFRRPYLAVSITDFWHRWHISLSIWLKDYVYIPLGGNRCSKMRNYWNIFVTFLISGIWHGANWTFVVWGILHGVFQIIEKALGLQYSQVKGIVRVGRMTITFLLVNFAWIIFRMPSIADGWNVTAKIFTDLISPLSLSSKTDMLLSFSSILMVILVDCVTEFVPQNRLQIVSRHAAVRWSVYIFLLCAILLCGVFDAGQFIYVSF</sequence>
<feature type="transmembrane region" description="Helical" evidence="8">
    <location>
        <begin position="85"/>
        <end position="106"/>
    </location>
</feature>
<keyword evidence="5 8" id="KW-1133">Transmembrane helix</keyword>
<reference evidence="9" key="1">
    <citation type="submission" date="2020-10" db="EMBL/GenBank/DDBJ databases">
        <authorList>
            <person name="Gilroy R."/>
        </authorList>
    </citation>
    <scope>NUCLEOTIDE SEQUENCE</scope>
    <source>
        <strain evidence="9">21143</strain>
    </source>
</reference>
<keyword evidence="4 8" id="KW-0812">Transmembrane</keyword>
<keyword evidence="3 7" id="KW-1003">Cell membrane</keyword>
<protein>
    <submittedName>
        <fullName evidence="9">MBOAT family protein</fullName>
    </submittedName>
</protein>
<name>A0A9D1KCS0_9BACT</name>
<dbReference type="GO" id="GO:0016746">
    <property type="term" value="F:acyltransferase activity"/>
    <property type="evidence" value="ECO:0007669"/>
    <property type="project" value="UniProtKB-KW"/>
</dbReference>
<evidence type="ECO:0000256" key="2">
    <source>
        <dbReference type="ARBA" id="ARBA00010323"/>
    </source>
</evidence>
<feature type="transmembrane region" description="Helical" evidence="8">
    <location>
        <begin position="228"/>
        <end position="245"/>
    </location>
</feature>
<evidence type="ECO:0000256" key="5">
    <source>
        <dbReference type="ARBA" id="ARBA00022989"/>
    </source>
</evidence>
<evidence type="ECO:0000256" key="3">
    <source>
        <dbReference type="ARBA" id="ARBA00022475"/>
    </source>
</evidence>
<comment type="subcellular location">
    <subcellularLocation>
        <location evidence="1">Cell membrane</location>
        <topology evidence="1">Multi-pass membrane protein</topology>
    </subcellularLocation>
</comment>
<keyword evidence="7" id="KW-0012">Acyltransferase</keyword>
<dbReference type="PIRSF" id="PIRSF016636">
    <property type="entry name" value="AlgI_DltB"/>
    <property type="match status" value="1"/>
</dbReference>
<dbReference type="Pfam" id="PF03062">
    <property type="entry name" value="MBOAT"/>
    <property type="match status" value="1"/>
</dbReference>
<dbReference type="InterPro" id="IPR024194">
    <property type="entry name" value="Ac/AlaTfrase_AlgI/DltB"/>
</dbReference>
<dbReference type="InterPro" id="IPR051085">
    <property type="entry name" value="MB_O-acyltransferase"/>
</dbReference>
<evidence type="ECO:0000256" key="7">
    <source>
        <dbReference type="PIRNR" id="PIRNR016636"/>
    </source>
</evidence>
<evidence type="ECO:0000256" key="4">
    <source>
        <dbReference type="ARBA" id="ARBA00022692"/>
    </source>
</evidence>
<dbReference type="Proteomes" id="UP000886722">
    <property type="component" value="Unassembled WGS sequence"/>
</dbReference>
<organism evidence="9 10">
    <name type="scientific">Candidatus Caccoplasma intestinavium</name>
    <dbReference type="NCBI Taxonomy" id="2840716"/>
    <lineage>
        <taxon>Bacteria</taxon>
        <taxon>Pseudomonadati</taxon>
        <taxon>Bacteroidota</taxon>
        <taxon>Bacteroidia</taxon>
        <taxon>Bacteroidales</taxon>
        <taxon>Bacteroidaceae</taxon>
        <taxon>Bacteroidaceae incertae sedis</taxon>
        <taxon>Candidatus Caccoplasma</taxon>
    </lineage>
</organism>
<evidence type="ECO:0000313" key="9">
    <source>
        <dbReference type="EMBL" id="HIT38995.1"/>
    </source>
</evidence>
<dbReference type="GO" id="GO:0042121">
    <property type="term" value="P:alginic acid biosynthetic process"/>
    <property type="evidence" value="ECO:0007669"/>
    <property type="project" value="InterPro"/>
</dbReference>
<feature type="transmembrane region" description="Helical" evidence="8">
    <location>
        <begin position="58"/>
        <end position="78"/>
    </location>
</feature>
<dbReference type="AlphaFoldDB" id="A0A9D1KCS0"/>